<evidence type="ECO:0000313" key="3">
    <source>
        <dbReference type="Proteomes" id="UP000774570"/>
    </source>
</evidence>
<dbReference type="Proteomes" id="UP000774570">
    <property type="component" value="Unassembled WGS sequence"/>
</dbReference>
<dbReference type="EMBL" id="JAIBOA010000018">
    <property type="protein sequence ID" value="MBW8485727.1"/>
    <property type="molecule type" value="Genomic_DNA"/>
</dbReference>
<keyword evidence="3" id="KW-1185">Reference proteome</keyword>
<accession>A0ABS7G1L4</accession>
<proteinExistence type="predicted"/>
<dbReference type="SUPFAM" id="SSF52091">
    <property type="entry name" value="SpoIIaa-like"/>
    <property type="match status" value="1"/>
</dbReference>
<gene>
    <name evidence="2" type="ORF">K1Y72_25325</name>
</gene>
<dbReference type="RefSeq" id="WP_220168969.1">
    <property type="nucleotide sequence ID" value="NZ_JAIBOA010000018.1"/>
</dbReference>
<protein>
    <submittedName>
        <fullName evidence="2">STAS domain-containing protein</fullName>
    </submittedName>
</protein>
<feature type="domain" description="STAS" evidence="1">
    <location>
        <begin position="38"/>
        <end position="141"/>
    </location>
</feature>
<evidence type="ECO:0000259" key="1">
    <source>
        <dbReference type="PROSITE" id="PS50801"/>
    </source>
</evidence>
<dbReference type="CDD" id="cd07043">
    <property type="entry name" value="STAS_anti-anti-sigma_factors"/>
    <property type="match status" value="1"/>
</dbReference>
<dbReference type="InterPro" id="IPR058548">
    <property type="entry name" value="MlaB-like_STAS"/>
</dbReference>
<sequence>MTTGDEDGAADRPAGVELGGGQVRAGARRDAGAACGPVLVVTVAGELDYRVAAPLYDWVAERAAGGPGEARRVVLDLADVGFCDSAGLNTLIRVWRLVHGGAGRDLVLAAVPPSLRELLASTGLDAHIARADSAAGALALAPGGR</sequence>
<dbReference type="Pfam" id="PF13466">
    <property type="entry name" value="STAS_2"/>
    <property type="match status" value="1"/>
</dbReference>
<dbReference type="InterPro" id="IPR002645">
    <property type="entry name" value="STAS_dom"/>
</dbReference>
<organism evidence="2 3">
    <name type="scientific">Actinomadura parmotrematis</name>
    <dbReference type="NCBI Taxonomy" id="2864039"/>
    <lineage>
        <taxon>Bacteria</taxon>
        <taxon>Bacillati</taxon>
        <taxon>Actinomycetota</taxon>
        <taxon>Actinomycetes</taxon>
        <taxon>Streptosporangiales</taxon>
        <taxon>Thermomonosporaceae</taxon>
        <taxon>Actinomadura</taxon>
    </lineage>
</organism>
<dbReference type="Gene3D" id="3.30.750.24">
    <property type="entry name" value="STAS domain"/>
    <property type="match status" value="1"/>
</dbReference>
<dbReference type="InterPro" id="IPR036513">
    <property type="entry name" value="STAS_dom_sf"/>
</dbReference>
<dbReference type="PANTHER" id="PTHR33495">
    <property type="entry name" value="ANTI-SIGMA FACTOR ANTAGONIST TM_1081-RELATED-RELATED"/>
    <property type="match status" value="1"/>
</dbReference>
<dbReference type="PANTHER" id="PTHR33495:SF2">
    <property type="entry name" value="ANTI-SIGMA FACTOR ANTAGONIST TM_1081-RELATED"/>
    <property type="match status" value="1"/>
</dbReference>
<comment type="caution">
    <text evidence="2">The sequence shown here is derived from an EMBL/GenBank/DDBJ whole genome shotgun (WGS) entry which is preliminary data.</text>
</comment>
<dbReference type="PROSITE" id="PS50801">
    <property type="entry name" value="STAS"/>
    <property type="match status" value="1"/>
</dbReference>
<name>A0ABS7G1L4_9ACTN</name>
<reference evidence="2 3" key="1">
    <citation type="submission" date="2021-07" db="EMBL/GenBank/DDBJ databases">
        <title>Actinomadura sp. PM05-2 isolated from lichen.</title>
        <authorList>
            <person name="Somphong A."/>
            <person name="Phongsopitanun W."/>
            <person name="Tanasupawat S."/>
            <person name="Peongsungnone V."/>
        </authorList>
    </citation>
    <scope>NUCLEOTIDE SEQUENCE [LARGE SCALE GENOMIC DNA]</scope>
    <source>
        <strain evidence="2 3">PM05-2</strain>
    </source>
</reference>
<evidence type="ECO:0000313" key="2">
    <source>
        <dbReference type="EMBL" id="MBW8485727.1"/>
    </source>
</evidence>